<accession>A0A9W9TQR1</accession>
<evidence type="ECO:0000313" key="2">
    <source>
        <dbReference type="EMBL" id="KAJ5235450.1"/>
    </source>
</evidence>
<dbReference type="AlphaFoldDB" id="A0A9W9TQR1"/>
<feature type="compositionally biased region" description="Basic and acidic residues" evidence="1">
    <location>
        <begin position="47"/>
        <end position="61"/>
    </location>
</feature>
<dbReference type="Proteomes" id="UP001147733">
    <property type="component" value="Unassembled WGS sequence"/>
</dbReference>
<reference evidence="2" key="1">
    <citation type="submission" date="2022-11" db="EMBL/GenBank/DDBJ databases">
        <authorList>
            <person name="Petersen C."/>
        </authorList>
    </citation>
    <scope>NUCLEOTIDE SEQUENCE</scope>
    <source>
        <strain evidence="2">IBT 23319</strain>
    </source>
</reference>
<reference evidence="2" key="2">
    <citation type="journal article" date="2023" name="IMA Fungus">
        <title>Comparative genomic study of the Penicillium genus elucidates a diverse pangenome and 15 lateral gene transfer events.</title>
        <authorList>
            <person name="Petersen C."/>
            <person name="Sorensen T."/>
            <person name="Nielsen M.R."/>
            <person name="Sondergaard T.E."/>
            <person name="Sorensen J.L."/>
            <person name="Fitzpatrick D.A."/>
            <person name="Frisvad J.C."/>
            <person name="Nielsen K.L."/>
        </authorList>
    </citation>
    <scope>NUCLEOTIDE SEQUENCE</scope>
    <source>
        <strain evidence="2">IBT 23319</strain>
    </source>
</reference>
<sequence length="78" mass="8872">MLTEYDDRRVNLIIVPMKDVFGILELCTVDPTRPLPSVTKPTLRLLDGPRRTGRDAWHGDEPGMNIESAFSPDKFSWS</sequence>
<protein>
    <submittedName>
        <fullName evidence="2">Uncharacterized protein</fullName>
    </submittedName>
</protein>
<proteinExistence type="predicted"/>
<dbReference type="EMBL" id="JAPQKT010000003">
    <property type="protein sequence ID" value="KAJ5235450.1"/>
    <property type="molecule type" value="Genomic_DNA"/>
</dbReference>
<comment type="caution">
    <text evidence="2">The sequence shown here is derived from an EMBL/GenBank/DDBJ whole genome shotgun (WGS) entry which is preliminary data.</text>
</comment>
<dbReference type="RefSeq" id="XP_056502950.1">
    <property type="nucleotide sequence ID" value="XM_056643538.1"/>
</dbReference>
<dbReference type="GeneID" id="81382705"/>
<organism evidence="2 3">
    <name type="scientific">Penicillium citrinum</name>
    <dbReference type="NCBI Taxonomy" id="5077"/>
    <lineage>
        <taxon>Eukaryota</taxon>
        <taxon>Fungi</taxon>
        <taxon>Dikarya</taxon>
        <taxon>Ascomycota</taxon>
        <taxon>Pezizomycotina</taxon>
        <taxon>Eurotiomycetes</taxon>
        <taxon>Eurotiomycetidae</taxon>
        <taxon>Eurotiales</taxon>
        <taxon>Aspergillaceae</taxon>
        <taxon>Penicillium</taxon>
    </lineage>
</organism>
<keyword evidence="3" id="KW-1185">Reference proteome</keyword>
<gene>
    <name evidence="2" type="ORF">N7469_004618</name>
</gene>
<name>A0A9W9TQR1_PENCI</name>
<evidence type="ECO:0000313" key="3">
    <source>
        <dbReference type="Proteomes" id="UP001147733"/>
    </source>
</evidence>
<evidence type="ECO:0000256" key="1">
    <source>
        <dbReference type="SAM" id="MobiDB-lite"/>
    </source>
</evidence>
<feature type="region of interest" description="Disordered" evidence="1">
    <location>
        <begin position="40"/>
        <end position="78"/>
    </location>
</feature>